<reference evidence="1 2" key="1">
    <citation type="submission" date="2018-06" db="EMBL/GenBank/DDBJ databases">
        <title>Genomic Encyclopedia of Type Strains, Phase IV (KMG-IV): sequencing the most valuable type-strain genomes for metagenomic binning, comparative biology and taxonomic classification.</title>
        <authorList>
            <person name="Goeker M."/>
        </authorList>
    </citation>
    <scope>NUCLEOTIDE SEQUENCE [LARGE SCALE GENOMIC DNA]</scope>
    <source>
        <strain evidence="1 2">DSM 22112</strain>
    </source>
</reference>
<dbReference type="Proteomes" id="UP000253490">
    <property type="component" value="Unassembled WGS sequence"/>
</dbReference>
<sequence>MKKTRLCIDGIVDKETQDRVIHQLYNMNGIREAQLSSDKQAIEVIYDEKTSSEEINNHLQNNGYKIFK</sequence>
<organism evidence="1 2">
    <name type="scientific">Alkalibaculum bacchi</name>
    <dbReference type="NCBI Taxonomy" id="645887"/>
    <lineage>
        <taxon>Bacteria</taxon>
        <taxon>Bacillati</taxon>
        <taxon>Bacillota</taxon>
        <taxon>Clostridia</taxon>
        <taxon>Eubacteriales</taxon>
        <taxon>Eubacteriaceae</taxon>
        <taxon>Alkalibaculum</taxon>
    </lineage>
</organism>
<dbReference type="EMBL" id="QNRX01000026">
    <property type="protein sequence ID" value="RBP57956.1"/>
    <property type="molecule type" value="Genomic_DNA"/>
</dbReference>
<accession>A0A366HYJ6</accession>
<dbReference type="InterPro" id="IPR036163">
    <property type="entry name" value="HMA_dom_sf"/>
</dbReference>
<dbReference type="SUPFAM" id="SSF55008">
    <property type="entry name" value="HMA, heavy metal-associated domain"/>
    <property type="match status" value="1"/>
</dbReference>
<comment type="caution">
    <text evidence="1">The sequence shown here is derived from an EMBL/GenBank/DDBJ whole genome shotgun (WGS) entry which is preliminary data.</text>
</comment>
<evidence type="ECO:0008006" key="3">
    <source>
        <dbReference type="Google" id="ProtNLM"/>
    </source>
</evidence>
<name>A0A366HYJ6_9FIRM</name>
<gene>
    <name evidence="1" type="ORF">DES36_12628</name>
</gene>
<evidence type="ECO:0000313" key="1">
    <source>
        <dbReference type="EMBL" id="RBP57956.1"/>
    </source>
</evidence>
<dbReference type="OrthoDB" id="1923382at2"/>
<dbReference type="AlphaFoldDB" id="A0A366HYJ6"/>
<proteinExistence type="predicted"/>
<keyword evidence="2" id="KW-1185">Reference proteome</keyword>
<dbReference type="RefSeq" id="WP_113921806.1">
    <property type="nucleotide sequence ID" value="NZ_QNRX01000026.1"/>
</dbReference>
<dbReference type="GO" id="GO:0046872">
    <property type="term" value="F:metal ion binding"/>
    <property type="evidence" value="ECO:0007669"/>
    <property type="project" value="InterPro"/>
</dbReference>
<protein>
    <recommendedName>
        <fullName evidence="3">Copper chaperone CopZ</fullName>
    </recommendedName>
</protein>
<evidence type="ECO:0000313" key="2">
    <source>
        <dbReference type="Proteomes" id="UP000253490"/>
    </source>
</evidence>